<dbReference type="Proteomes" id="UP000275749">
    <property type="component" value="Unassembled WGS sequence"/>
</dbReference>
<gene>
    <name evidence="8" type="ORF">EDD41_1591</name>
</gene>
<dbReference type="EMBL" id="RKHG01000001">
    <property type="protein sequence ID" value="ROR54388.1"/>
    <property type="molecule type" value="Genomic_DNA"/>
</dbReference>
<comment type="cofactor">
    <cofactor evidence="1">
        <name>Mn(2+)</name>
        <dbReference type="ChEBI" id="CHEBI:29035"/>
    </cofactor>
</comment>
<proteinExistence type="predicted"/>
<evidence type="ECO:0000256" key="6">
    <source>
        <dbReference type="ARBA" id="ARBA00023211"/>
    </source>
</evidence>
<dbReference type="PANTHER" id="PTHR12992:SF11">
    <property type="entry name" value="MITOCHONDRIAL COENZYME A DIPHOSPHATASE NUDT8"/>
    <property type="match status" value="1"/>
</dbReference>
<dbReference type="PROSITE" id="PS51462">
    <property type="entry name" value="NUDIX"/>
    <property type="match status" value="1"/>
</dbReference>
<keyword evidence="6" id="KW-0464">Manganese</keyword>
<dbReference type="PANTHER" id="PTHR12992">
    <property type="entry name" value="NUDIX HYDROLASE"/>
    <property type="match status" value="1"/>
</dbReference>
<dbReference type="InterPro" id="IPR015797">
    <property type="entry name" value="NUDIX_hydrolase-like_dom_sf"/>
</dbReference>
<dbReference type="CDD" id="cd03426">
    <property type="entry name" value="NUDIX_CoAse_Nudt7"/>
    <property type="match status" value="1"/>
</dbReference>
<dbReference type="PROSITE" id="PS00893">
    <property type="entry name" value="NUDIX_BOX"/>
    <property type="match status" value="1"/>
</dbReference>
<dbReference type="GO" id="GO:0046872">
    <property type="term" value="F:metal ion binding"/>
    <property type="evidence" value="ECO:0007669"/>
    <property type="project" value="UniProtKB-KW"/>
</dbReference>
<dbReference type="RefSeq" id="WP_123575511.1">
    <property type="nucleotide sequence ID" value="NZ_RKHG01000001.1"/>
</dbReference>
<evidence type="ECO:0000313" key="9">
    <source>
        <dbReference type="Proteomes" id="UP000275749"/>
    </source>
</evidence>
<reference evidence="8 9" key="1">
    <citation type="submission" date="2018-11" db="EMBL/GenBank/DDBJ databases">
        <title>Sequencing the genomes of 1000 actinobacteria strains.</title>
        <authorList>
            <person name="Klenk H.-P."/>
        </authorList>
    </citation>
    <scope>NUCLEOTIDE SEQUENCE [LARGE SCALE GENOMIC DNA]</scope>
    <source>
        <strain evidence="8 9">DSM 10546</strain>
    </source>
</reference>
<evidence type="ECO:0000256" key="4">
    <source>
        <dbReference type="ARBA" id="ARBA00022801"/>
    </source>
</evidence>
<comment type="cofactor">
    <cofactor evidence="2">
        <name>Mg(2+)</name>
        <dbReference type="ChEBI" id="CHEBI:18420"/>
    </cofactor>
</comment>
<dbReference type="InterPro" id="IPR045121">
    <property type="entry name" value="CoAse"/>
</dbReference>
<name>A0A3N1ZUI1_9ACTN</name>
<dbReference type="InterPro" id="IPR020084">
    <property type="entry name" value="NUDIX_hydrolase_CS"/>
</dbReference>
<evidence type="ECO:0000256" key="3">
    <source>
        <dbReference type="ARBA" id="ARBA00022723"/>
    </source>
</evidence>
<protein>
    <submittedName>
        <fullName evidence="8">NUDIX domain-containing protein</fullName>
    </submittedName>
</protein>
<dbReference type="AlphaFoldDB" id="A0A3N1ZUI1"/>
<evidence type="ECO:0000256" key="5">
    <source>
        <dbReference type="ARBA" id="ARBA00022842"/>
    </source>
</evidence>
<dbReference type="GO" id="GO:0010945">
    <property type="term" value="F:coenzyme A diphosphatase activity"/>
    <property type="evidence" value="ECO:0007669"/>
    <property type="project" value="InterPro"/>
</dbReference>
<dbReference type="Gene3D" id="3.90.79.10">
    <property type="entry name" value="Nucleoside Triphosphate Pyrophosphohydrolase"/>
    <property type="match status" value="1"/>
</dbReference>
<comment type="caution">
    <text evidence="8">The sequence shown here is derived from an EMBL/GenBank/DDBJ whole genome shotgun (WGS) entry which is preliminary data.</text>
</comment>
<evidence type="ECO:0000313" key="8">
    <source>
        <dbReference type="EMBL" id="ROR54388.1"/>
    </source>
</evidence>
<feature type="domain" description="Nudix hydrolase" evidence="7">
    <location>
        <begin position="48"/>
        <end position="187"/>
    </location>
</feature>
<keyword evidence="4" id="KW-0378">Hydrolase</keyword>
<keyword evidence="5" id="KW-0460">Magnesium</keyword>
<keyword evidence="3" id="KW-0479">Metal-binding</keyword>
<organism evidence="8 9">
    <name type="scientific">Luteococcus japonicus</name>
    <dbReference type="NCBI Taxonomy" id="33984"/>
    <lineage>
        <taxon>Bacteria</taxon>
        <taxon>Bacillati</taxon>
        <taxon>Actinomycetota</taxon>
        <taxon>Actinomycetes</taxon>
        <taxon>Propionibacteriales</taxon>
        <taxon>Propionibacteriaceae</taxon>
        <taxon>Luteococcus</taxon>
    </lineage>
</organism>
<evidence type="ECO:0000259" key="7">
    <source>
        <dbReference type="PROSITE" id="PS51462"/>
    </source>
</evidence>
<dbReference type="SUPFAM" id="SSF55811">
    <property type="entry name" value="Nudix"/>
    <property type="match status" value="1"/>
</dbReference>
<dbReference type="Pfam" id="PF00293">
    <property type="entry name" value="NUDIX"/>
    <property type="match status" value="1"/>
</dbReference>
<accession>A0A3N1ZUI1</accession>
<evidence type="ECO:0000256" key="2">
    <source>
        <dbReference type="ARBA" id="ARBA00001946"/>
    </source>
</evidence>
<evidence type="ECO:0000256" key="1">
    <source>
        <dbReference type="ARBA" id="ARBA00001936"/>
    </source>
</evidence>
<dbReference type="InterPro" id="IPR000086">
    <property type="entry name" value="NUDIX_hydrolase_dom"/>
</dbReference>
<sequence>MNPQLGPVDPVFADPRALPEELAPLTTALDGEAELHRRVTRPRPPREGSRRAAVLIMISEDDLDITFTERSGTMRKHPGQISFPGGALDEGEGPIEAALREAWEEIGLAPSRAKVLGRLPAAHVAASAFDVAGVVATWDGEQAAGIAPVDPAEVASIHRFRIDELADPEHRVSAVIPSGYRGPAFAMGEIFIWGFTAHLVDCILDLGGWRRPWDTSREEPVPWRFLRDKAGPSREWKGPRARD</sequence>